<reference evidence="1" key="2">
    <citation type="journal article" date="2014" name="ISME J.">
        <title>Microbial stratification in low pH oxic and suboxic macroscopic growths along an acid mine drainage.</title>
        <authorList>
            <person name="Mendez-Garcia C."/>
            <person name="Mesa V."/>
            <person name="Sprenger R.R."/>
            <person name="Richter M."/>
            <person name="Diez M.S."/>
            <person name="Solano J."/>
            <person name="Bargiela R."/>
            <person name="Golyshina O.V."/>
            <person name="Manteca A."/>
            <person name="Ramos J.L."/>
            <person name="Gallego J.R."/>
            <person name="Llorente I."/>
            <person name="Martins Dos Santos V.A."/>
            <person name="Jensen O.N."/>
            <person name="Pelaez A.I."/>
            <person name="Sanchez J."/>
            <person name="Ferrer M."/>
        </authorList>
    </citation>
    <scope>NUCLEOTIDE SEQUENCE</scope>
</reference>
<comment type="caution">
    <text evidence="1">The sequence shown here is derived from an EMBL/GenBank/DDBJ whole genome shotgun (WGS) entry which is preliminary data.</text>
</comment>
<accession>T0ZFR0</accession>
<protein>
    <submittedName>
        <fullName evidence="1">Integrase/recombinase</fullName>
    </submittedName>
</protein>
<dbReference type="AlphaFoldDB" id="T0ZFR0"/>
<name>T0ZFR0_9ZZZZ</name>
<dbReference type="EMBL" id="AUZY01009187">
    <property type="protein sequence ID" value="EQD43157.1"/>
    <property type="molecule type" value="Genomic_DNA"/>
</dbReference>
<reference evidence="1" key="1">
    <citation type="submission" date="2013-08" db="EMBL/GenBank/DDBJ databases">
        <authorList>
            <person name="Mendez C."/>
            <person name="Richter M."/>
            <person name="Ferrer M."/>
            <person name="Sanchez J."/>
        </authorList>
    </citation>
    <scope>NUCLEOTIDE SEQUENCE</scope>
</reference>
<evidence type="ECO:0000313" key="1">
    <source>
        <dbReference type="EMBL" id="EQD43157.1"/>
    </source>
</evidence>
<sequence length="91" mass="10539">MTFEAKYKDMLKDREISRWFDNLRAKSYLTATVCLRGLGYYCELTGSTHNSILEDARSGKEIMDYRSLKHSVKRMPQESMHIAVVSSMVVI</sequence>
<proteinExistence type="predicted"/>
<organism evidence="1">
    <name type="scientific">mine drainage metagenome</name>
    <dbReference type="NCBI Taxonomy" id="410659"/>
    <lineage>
        <taxon>unclassified sequences</taxon>
        <taxon>metagenomes</taxon>
        <taxon>ecological metagenomes</taxon>
    </lineage>
</organism>
<gene>
    <name evidence="1" type="ORF">B1B_13937</name>
</gene>